<keyword evidence="10" id="KW-1185">Reference proteome</keyword>
<evidence type="ECO:0000256" key="5">
    <source>
        <dbReference type="ARBA" id="ARBA00022845"/>
    </source>
</evidence>
<dbReference type="OrthoDB" id="69641at2759"/>
<gene>
    <name evidence="9" type="ORF">DM01DRAFT_1408586</name>
</gene>
<accession>A0A1X2GDZ5</accession>
<evidence type="ECO:0000259" key="8">
    <source>
        <dbReference type="PROSITE" id="PS50908"/>
    </source>
</evidence>
<dbReference type="InterPro" id="IPR001498">
    <property type="entry name" value="Impact_N"/>
</dbReference>
<evidence type="ECO:0000313" key="10">
    <source>
        <dbReference type="Proteomes" id="UP000242146"/>
    </source>
</evidence>
<dbReference type="STRING" id="101127.A0A1X2GDZ5"/>
<dbReference type="AlphaFoldDB" id="A0A1X2GDZ5"/>
<dbReference type="Proteomes" id="UP000242146">
    <property type="component" value="Unassembled WGS sequence"/>
</dbReference>
<keyword evidence="4" id="KW-0678">Repressor</keyword>
<dbReference type="Gene3D" id="3.10.110.10">
    <property type="entry name" value="Ubiquitin Conjugating Enzyme"/>
    <property type="match status" value="1"/>
</dbReference>
<dbReference type="PANTHER" id="PTHR16301">
    <property type="entry name" value="IMPACT-RELATED"/>
    <property type="match status" value="1"/>
</dbReference>
<dbReference type="CDD" id="cd23821">
    <property type="entry name" value="RWD_IMPACT"/>
    <property type="match status" value="1"/>
</dbReference>
<sequence>MEDNQSLQEEERMAVCAIYGDEVLVLDEQHSADDQQVYTLTTNIDEDEDVSKLSSLRILVMHLFFPATYPSTDKPVFEIMSKYCGPTKVDDAMVQAIQQSLDELFQPGNVVLFDWIQAVRDYIQDNIPLAIVQDIHADDGLSPASSAPPPASSTTTPTAMTMDPSKTLPKIYSSEPLMDRKSSFVAHVAEVHSAEQVDQVMSALLSNKKIAKATHNILAYRITLGGDRVLQDSDDDGETAAGGRLLHLLQILEVENVVVVVSRWFGGILLGADRFKDINNCARKALEDCGYIKDTAAVKKGKK</sequence>
<dbReference type="GO" id="GO:0005737">
    <property type="term" value="C:cytoplasm"/>
    <property type="evidence" value="ECO:0007669"/>
    <property type="project" value="UniProtKB-SubCell"/>
</dbReference>
<dbReference type="Gene3D" id="3.30.230.30">
    <property type="entry name" value="Impact, N-terminal domain"/>
    <property type="match status" value="1"/>
</dbReference>
<dbReference type="Pfam" id="PF01205">
    <property type="entry name" value="Impact_N"/>
    <property type="match status" value="1"/>
</dbReference>
<dbReference type="InterPro" id="IPR036956">
    <property type="entry name" value="Impact_N_sf"/>
</dbReference>
<evidence type="ECO:0000256" key="3">
    <source>
        <dbReference type="ARBA" id="ARBA00022490"/>
    </source>
</evidence>
<proteinExistence type="inferred from homology"/>
<protein>
    <submittedName>
        <fullName evidence="9">UPF0029-domain-containing protein</fullName>
    </submittedName>
</protein>
<keyword evidence="5" id="KW-0810">Translation regulation</keyword>
<dbReference type="InterPro" id="IPR016135">
    <property type="entry name" value="UBQ-conjugating_enzyme/RWD"/>
</dbReference>
<feature type="region of interest" description="Disordered" evidence="7">
    <location>
        <begin position="140"/>
        <end position="165"/>
    </location>
</feature>
<dbReference type="SUPFAM" id="SSF54211">
    <property type="entry name" value="Ribosomal protein S5 domain 2-like"/>
    <property type="match status" value="1"/>
</dbReference>
<evidence type="ECO:0000256" key="6">
    <source>
        <dbReference type="ARBA" id="ARBA00023016"/>
    </source>
</evidence>
<evidence type="ECO:0000256" key="7">
    <source>
        <dbReference type="SAM" id="MobiDB-lite"/>
    </source>
</evidence>
<feature type="domain" description="RWD" evidence="8">
    <location>
        <begin position="10"/>
        <end position="126"/>
    </location>
</feature>
<evidence type="ECO:0000256" key="4">
    <source>
        <dbReference type="ARBA" id="ARBA00022491"/>
    </source>
</evidence>
<dbReference type="EMBL" id="MCGT01000020">
    <property type="protein sequence ID" value="ORX51634.1"/>
    <property type="molecule type" value="Genomic_DNA"/>
</dbReference>
<dbReference type="InterPro" id="IPR020569">
    <property type="entry name" value="UPF0029_Impact_CS"/>
</dbReference>
<dbReference type="SUPFAM" id="SSF54495">
    <property type="entry name" value="UBC-like"/>
    <property type="match status" value="1"/>
</dbReference>
<reference evidence="9 10" key="1">
    <citation type="submission" date="2016-07" db="EMBL/GenBank/DDBJ databases">
        <title>Pervasive Adenine N6-methylation of Active Genes in Fungi.</title>
        <authorList>
            <consortium name="DOE Joint Genome Institute"/>
            <person name="Mondo S.J."/>
            <person name="Dannebaum R.O."/>
            <person name="Kuo R.C."/>
            <person name="Labutti K."/>
            <person name="Haridas S."/>
            <person name="Kuo A."/>
            <person name="Salamov A."/>
            <person name="Ahrendt S.R."/>
            <person name="Lipzen A."/>
            <person name="Sullivan W."/>
            <person name="Andreopoulos W.B."/>
            <person name="Clum A."/>
            <person name="Lindquist E."/>
            <person name="Daum C."/>
            <person name="Ramamoorthy G.K."/>
            <person name="Gryganskyi A."/>
            <person name="Culley D."/>
            <person name="Magnuson J.K."/>
            <person name="James T.Y."/>
            <person name="O'Malley M.A."/>
            <person name="Stajich J.E."/>
            <person name="Spatafora J.W."/>
            <person name="Visel A."/>
            <person name="Grigoriev I.V."/>
        </authorList>
    </citation>
    <scope>NUCLEOTIDE SEQUENCE [LARGE SCALE GENOMIC DNA]</scope>
    <source>
        <strain evidence="9 10">NRRL 3301</strain>
    </source>
</reference>
<name>A0A1X2GDZ5_9FUNG</name>
<dbReference type="Pfam" id="PF05773">
    <property type="entry name" value="RWD"/>
    <property type="match status" value="1"/>
</dbReference>
<dbReference type="GO" id="GO:0140469">
    <property type="term" value="P:GCN2-mediated signaling"/>
    <property type="evidence" value="ECO:0007669"/>
    <property type="project" value="TreeGrafter"/>
</dbReference>
<dbReference type="InterPro" id="IPR023582">
    <property type="entry name" value="Impact"/>
</dbReference>
<organism evidence="9 10">
    <name type="scientific">Hesseltinella vesiculosa</name>
    <dbReference type="NCBI Taxonomy" id="101127"/>
    <lineage>
        <taxon>Eukaryota</taxon>
        <taxon>Fungi</taxon>
        <taxon>Fungi incertae sedis</taxon>
        <taxon>Mucoromycota</taxon>
        <taxon>Mucoromycotina</taxon>
        <taxon>Mucoromycetes</taxon>
        <taxon>Mucorales</taxon>
        <taxon>Cunninghamellaceae</taxon>
        <taxon>Hesseltinella</taxon>
    </lineage>
</organism>
<comment type="caution">
    <text evidence="9">The sequence shown here is derived from an EMBL/GenBank/DDBJ whole genome shotgun (WGS) entry which is preliminary data.</text>
</comment>
<keyword evidence="6" id="KW-0346">Stress response</keyword>
<evidence type="ECO:0000313" key="9">
    <source>
        <dbReference type="EMBL" id="ORX51634.1"/>
    </source>
</evidence>
<evidence type="ECO:0000256" key="2">
    <source>
        <dbReference type="ARBA" id="ARBA00007665"/>
    </source>
</evidence>
<dbReference type="SMART" id="SM00591">
    <property type="entry name" value="RWD"/>
    <property type="match status" value="1"/>
</dbReference>
<dbReference type="GO" id="GO:0006446">
    <property type="term" value="P:regulation of translational initiation"/>
    <property type="evidence" value="ECO:0007669"/>
    <property type="project" value="TreeGrafter"/>
</dbReference>
<dbReference type="InterPro" id="IPR020568">
    <property type="entry name" value="Ribosomal_Su5_D2-typ_SF"/>
</dbReference>
<dbReference type="InterPro" id="IPR006575">
    <property type="entry name" value="RWD_dom"/>
</dbReference>
<dbReference type="PROSITE" id="PS00910">
    <property type="entry name" value="UPF0029"/>
    <property type="match status" value="1"/>
</dbReference>
<dbReference type="PANTHER" id="PTHR16301:SF25">
    <property type="entry name" value="PROTEIN IMPACT"/>
    <property type="match status" value="1"/>
</dbReference>
<evidence type="ECO:0000256" key="1">
    <source>
        <dbReference type="ARBA" id="ARBA00004496"/>
    </source>
</evidence>
<comment type="subcellular location">
    <subcellularLocation>
        <location evidence="1">Cytoplasm</location>
    </subcellularLocation>
</comment>
<keyword evidence="3" id="KW-0963">Cytoplasm</keyword>
<comment type="similarity">
    <text evidence="2">Belongs to the IMPACT family.</text>
</comment>
<dbReference type="PROSITE" id="PS50908">
    <property type="entry name" value="RWD"/>
    <property type="match status" value="1"/>
</dbReference>